<feature type="signal peptide" evidence="21">
    <location>
        <begin position="1"/>
        <end position="24"/>
    </location>
</feature>
<keyword evidence="14" id="KW-1015">Disulfide bond</keyword>
<gene>
    <name evidence="23" type="ORF">ERUC_LOCUS27803</name>
</gene>
<evidence type="ECO:0000313" key="24">
    <source>
        <dbReference type="Proteomes" id="UP001642260"/>
    </source>
</evidence>
<evidence type="ECO:0000256" key="15">
    <source>
        <dbReference type="ARBA" id="ARBA00023170"/>
    </source>
</evidence>
<organism evidence="23 24">
    <name type="scientific">Eruca vesicaria subsp. sativa</name>
    <name type="common">Garden rocket</name>
    <name type="synonym">Eruca sativa</name>
    <dbReference type="NCBI Taxonomy" id="29727"/>
    <lineage>
        <taxon>Eukaryota</taxon>
        <taxon>Viridiplantae</taxon>
        <taxon>Streptophyta</taxon>
        <taxon>Embryophyta</taxon>
        <taxon>Tracheophyta</taxon>
        <taxon>Spermatophyta</taxon>
        <taxon>Magnoliopsida</taxon>
        <taxon>eudicotyledons</taxon>
        <taxon>Gunneridae</taxon>
        <taxon>Pentapetalae</taxon>
        <taxon>rosids</taxon>
        <taxon>malvids</taxon>
        <taxon>Brassicales</taxon>
        <taxon>Brassicaceae</taxon>
        <taxon>Brassiceae</taxon>
        <taxon>Eruca</taxon>
    </lineage>
</organism>
<evidence type="ECO:0000256" key="4">
    <source>
        <dbReference type="ARBA" id="ARBA00022536"/>
    </source>
</evidence>
<name>A0ABC8KS14_ERUVS</name>
<proteinExistence type="predicted"/>
<dbReference type="SMART" id="SM00220">
    <property type="entry name" value="S_TKc"/>
    <property type="match status" value="1"/>
</dbReference>
<comment type="subcellular location">
    <subcellularLocation>
        <location evidence="1">Membrane</location>
        <topology evidence="1">Single-pass type I membrane protein</topology>
    </subcellularLocation>
</comment>
<keyword evidence="13 20" id="KW-0472">Membrane</keyword>
<evidence type="ECO:0000256" key="19">
    <source>
        <dbReference type="PROSITE-ProRule" id="PRU10141"/>
    </source>
</evidence>
<dbReference type="InterPro" id="IPR008271">
    <property type="entry name" value="Ser/Thr_kinase_AS"/>
</dbReference>
<feature type="chain" id="PRO_5044792029" description="non-specific serine/threonine protein kinase" evidence="21">
    <location>
        <begin position="25"/>
        <end position="662"/>
    </location>
</feature>
<dbReference type="SUPFAM" id="SSF51110">
    <property type="entry name" value="alpha-D-mannose-specific plant lectins"/>
    <property type="match status" value="1"/>
</dbReference>
<evidence type="ECO:0000313" key="23">
    <source>
        <dbReference type="EMBL" id="CAH8362047.1"/>
    </source>
</evidence>
<keyword evidence="24" id="KW-1185">Reference proteome</keyword>
<dbReference type="FunFam" id="1.10.510.10:FF:000237">
    <property type="entry name" value="G-type lectin S-receptor-like serine/threonine-protein kinase"/>
    <property type="match status" value="1"/>
</dbReference>
<keyword evidence="9 19" id="KW-0547">Nucleotide-binding</keyword>
<dbReference type="Gene3D" id="3.30.200.20">
    <property type="entry name" value="Phosphorylase Kinase, domain 1"/>
    <property type="match status" value="1"/>
</dbReference>
<dbReference type="EMBL" id="CAKOAT010322932">
    <property type="protein sequence ID" value="CAH8362047.1"/>
    <property type="molecule type" value="Genomic_DNA"/>
</dbReference>
<evidence type="ECO:0000256" key="2">
    <source>
        <dbReference type="ARBA" id="ARBA00012513"/>
    </source>
</evidence>
<keyword evidence="5" id="KW-0808">Transferase</keyword>
<dbReference type="GO" id="GO:0016020">
    <property type="term" value="C:membrane"/>
    <property type="evidence" value="ECO:0007669"/>
    <property type="project" value="UniProtKB-SubCell"/>
</dbReference>
<dbReference type="PROSITE" id="PS00107">
    <property type="entry name" value="PROTEIN_KINASE_ATP"/>
    <property type="match status" value="1"/>
</dbReference>
<dbReference type="GO" id="GO:0004674">
    <property type="term" value="F:protein serine/threonine kinase activity"/>
    <property type="evidence" value="ECO:0007669"/>
    <property type="project" value="UniProtKB-KW"/>
</dbReference>
<evidence type="ECO:0000256" key="9">
    <source>
        <dbReference type="ARBA" id="ARBA00022741"/>
    </source>
</evidence>
<evidence type="ECO:0000256" key="3">
    <source>
        <dbReference type="ARBA" id="ARBA00022527"/>
    </source>
</evidence>
<keyword evidence="15" id="KW-0675">Receptor</keyword>
<reference evidence="23 24" key="1">
    <citation type="submission" date="2022-03" db="EMBL/GenBank/DDBJ databases">
        <authorList>
            <person name="Macdonald S."/>
            <person name="Ahmed S."/>
            <person name="Newling K."/>
        </authorList>
    </citation>
    <scope>NUCLEOTIDE SEQUENCE [LARGE SCALE GENOMIC DNA]</scope>
</reference>
<dbReference type="Pfam" id="PF01453">
    <property type="entry name" value="B_lectin"/>
    <property type="match status" value="1"/>
</dbReference>
<comment type="catalytic activity">
    <reaction evidence="18">
        <text>L-seryl-[protein] + ATP = O-phospho-L-seryl-[protein] + ADP + H(+)</text>
        <dbReference type="Rhea" id="RHEA:17989"/>
        <dbReference type="Rhea" id="RHEA-COMP:9863"/>
        <dbReference type="Rhea" id="RHEA-COMP:11604"/>
        <dbReference type="ChEBI" id="CHEBI:15378"/>
        <dbReference type="ChEBI" id="CHEBI:29999"/>
        <dbReference type="ChEBI" id="CHEBI:30616"/>
        <dbReference type="ChEBI" id="CHEBI:83421"/>
        <dbReference type="ChEBI" id="CHEBI:456216"/>
        <dbReference type="EC" id="2.7.11.1"/>
    </reaction>
</comment>
<keyword evidence="4" id="KW-0245">EGF-like domain</keyword>
<feature type="binding site" evidence="19">
    <location>
        <position position="395"/>
    </location>
    <ligand>
        <name>ATP</name>
        <dbReference type="ChEBI" id="CHEBI:30616"/>
    </ligand>
</feature>
<dbReference type="InterPro" id="IPR017441">
    <property type="entry name" value="Protein_kinase_ATP_BS"/>
</dbReference>
<keyword evidence="16" id="KW-0325">Glycoprotein</keyword>
<feature type="transmembrane region" description="Helical" evidence="20">
    <location>
        <begin position="299"/>
        <end position="325"/>
    </location>
</feature>
<evidence type="ECO:0000256" key="12">
    <source>
        <dbReference type="ARBA" id="ARBA00022989"/>
    </source>
</evidence>
<evidence type="ECO:0000256" key="11">
    <source>
        <dbReference type="ARBA" id="ARBA00022840"/>
    </source>
</evidence>
<dbReference type="SUPFAM" id="SSF56112">
    <property type="entry name" value="Protein kinase-like (PK-like)"/>
    <property type="match status" value="1"/>
</dbReference>
<dbReference type="InterPro" id="IPR036426">
    <property type="entry name" value="Bulb-type_lectin_dom_sf"/>
</dbReference>
<evidence type="ECO:0000256" key="1">
    <source>
        <dbReference type="ARBA" id="ARBA00004479"/>
    </source>
</evidence>
<keyword evidence="12 20" id="KW-1133">Transmembrane helix</keyword>
<dbReference type="EC" id="2.7.11.1" evidence="2"/>
<evidence type="ECO:0000256" key="8">
    <source>
        <dbReference type="ARBA" id="ARBA00022734"/>
    </source>
</evidence>
<dbReference type="PANTHER" id="PTHR47976:SF103">
    <property type="entry name" value="NON-SPECIFIC SERINE_THREONINE PROTEIN KINASE"/>
    <property type="match status" value="1"/>
</dbReference>
<protein>
    <recommendedName>
        <fullName evidence="2">non-specific serine/threonine protein kinase</fullName>
        <ecNumber evidence="2">2.7.11.1</ecNumber>
    </recommendedName>
</protein>
<evidence type="ECO:0000259" key="22">
    <source>
        <dbReference type="PROSITE" id="PS50011"/>
    </source>
</evidence>
<evidence type="ECO:0000256" key="21">
    <source>
        <dbReference type="SAM" id="SignalP"/>
    </source>
</evidence>
<sequence>MVYLSCSILRLVLVLELQVLVVLSQNIINGSVPVGESLTASDSQQFSSSWLCPSGDFALGFRKIQPNDDHGLVLADPRGQRLWSSSLNPSNGSVYQGRMTDAGNFRLLSKDSSNDLWSSFDNPTDTLLPTQSLEVGRNLSSRRTETGFGKGKFRLRLGLDATTQRECPKRFMLKDPNNPYGDCVPSFEMQTCQQENNETNVGANVYELVRLDRVNWPYGDYERYKNYNEESCKAACLNDCFCAAVVFGSDRVCWKKKYPLSYGHSSETISSDTLIKVLKIGQQEKDVPVTTKRGQDRDWLIKLIIACSVFLGTSAFANLMLIALYKKKTKTTKKARDVISAAKSIINPKRVFTYKELEEATEYFKEELGRGAYGIVYKGVLKMIDDSQVTVAVKKLDRVVQEGEKEFNNEVRAIGQTYHKNLVRLIGFCNEGQSRLIVYEYLPRGTLASFLFKRPRPNWKDRRRIAVEIARGILYLHKECCEQIIHCDIKPQNILLDESCSPRISDFGLAKLLRMNQTNTLTNIRGTKGYVATEWFRNSPISSKVDVYSYGVMLLEVVCCKKAVDLEDNVILIDWAYDCFRNRRLDDLIEDDLEAVEDMEMVERYVKIGIWCIQEEPRMRPNMRTVTQMLEGVAQVHEPPNPSPYSIFSCEEYLSCGPVSRV</sequence>
<evidence type="ECO:0000256" key="5">
    <source>
        <dbReference type="ARBA" id="ARBA00022679"/>
    </source>
</evidence>
<evidence type="ECO:0000256" key="13">
    <source>
        <dbReference type="ARBA" id="ARBA00023136"/>
    </source>
</evidence>
<dbReference type="PROSITE" id="PS50011">
    <property type="entry name" value="PROTEIN_KINASE_DOM"/>
    <property type="match status" value="1"/>
</dbReference>
<evidence type="ECO:0000256" key="17">
    <source>
        <dbReference type="ARBA" id="ARBA00047899"/>
    </source>
</evidence>
<evidence type="ECO:0000256" key="10">
    <source>
        <dbReference type="ARBA" id="ARBA00022777"/>
    </source>
</evidence>
<keyword evidence="3" id="KW-0723">Serine/threonine-protein kinase</keyword>
<dbReference type="PANTHER" id="PTHR47976">
    <property type="entry name" value="G-TYPE LECTIN S-RECEPTOR-LIKE SERINE/THREONINE-PROTEIN KINASE SD2-5"/>
    <property type="match status" value="1"/>
</dbReference>
<keyword evidence="7 21" id="KW-0732">Signal</keyword>
<dbReference type="InterPro" id="IPR003609">
    <property type="entry name" value="Pan_app"/>
</dbReference>
<dbReference type="FunFam" id="3.30.200.20:FF:000059">
    <property type="entry name" value="S-receptor-like serine/threonine-protein kinase"/>
    <property type="match status" value="1"/>
</dbReference>
<dbReference type="PROSITE" id="PS00108">
    <property type="entry name" value="PROTEIN_KINASE_ST"/>
    <property type="match status" value="1"/>
</dbReference>
<keyword evidence="6 20" id="KW-0812">Transmembrane</keyword>
<dbReference type="Proteomes" id="UP001642260">
    <property type="component" value="Unassembled WGS sequence"/>
</dbReference>
<dbReference type="InterPro" id="IPR001480">
    <property type="entry name" value="Bulb-type_lectin_dom"/>
</dbReference>
<comment type="caution">
    <text evidence="23">The sequence shown here is derived from an EMBL/GenBank/DDBJ whole genome shotgun (WGS) entry which is preliminary data.</text>
</comment>
<dbReference type="InterPro" id="IPR051343">
    <property type="entry name" value="G-type_lectin_kinases/EP1-like"/>
</dbReference>
<keyword evidence="11 19" id="KW-0067">ATP-binding</keyword>
<evidence type="ECO:0000256" key="14">
    <source>
        <dbReference type="ARBA" id="ARBA00023157"/>
    </source>
</evidence>
<dbReference type="Gene3D" id="1.10.510.10">
    <property type="entry name" value="Transferase(Phosphotransferase) domain 1"/>
    <property type="match status" value="1"/>
</dbReference>
<dbReference type="InterPro" id="IPR011009">
    <property type="entry name" value="Kinase-like_dom_sf"/>
</dbReference>
<dbReference type="Pfam" id="PF08276">
    <property type="entry name" value="PAN_2"/>
    <property type="match status" value="1"/>
</dbReference>
<evidence type="ECO:0000256" key="16">
    <source>
        <dbReference type="ARBA" id="ARBA00023180"/>
    </source>
</evidence>
<evidence type="ECO:0000256" key="18">
    <source>
        <dbReference type="ARBA" id="ARBA00048679"/>
    </source>
</evidence>
<feature type="domain" description="Protein kinase" evidence="22">
    <location>
        <begin position="362"/>
        <end position="633"/>
    </location>
</feature>
<dbReference type="Gene3D" id="2.90.10.30">
    <property type="match status" value="1"/>
</dbReference>
<accession>A0ABC8KS14</accession>
<evidence type="ECO:0000256" key="6">
    <source>
        <dbReference type="ARBA" id="ARBA00022692"/>
    </source>
</evidence>
<evidence type="ECO:0000256" key="7">
    <source>
        <dbReference type="ARBA" id="ARBA00022729"/>
    </source>
</evidence>
<evidence type="ECO:0000256" key="20">
    <source>
        <dbReference type="SAM" id="Phobius"/>
    </source>
</evidence>
<dbReference type="AlphaFoldDB" id="A0ABC8KS14"/>
<keyword evidence="10" id="KW-0418">Kinase</keyword>
<dbReference type="GO" id="GO:0030246">
    <property type="term" value="F:carbohydrate binding"/>
    <property type="evidence" value="ECO:0007669"/>
    <property type="project" value="UniProtKB-KW"/>
</dbReference>
<dbReference type="Pfam" id="PF00069">
    <property type="entry name" value="Pkinase"/>
    <property type="match status" value="1"/>
</dbReference>
<comment type="catalytic activity">
    <reaction evidence="17">
        <text>L-threonyl-[protein] + ATP = O-phospho-L-threonyl-[protein] + ADP + H(+)</text>
        <dbReference type="Rhea" id="RHEA:46608"/>
        <dbReference type="Rhea" id="RHEA-COMP:11060"/>
        <dbReference type="Rhea" id="RHEA-COMP:11605"/>
        <dbReference type="ChEBI" id="CHEBI:15378"/>
        <dbReference type="ChEBI" id="CHEBI:30013"/>
        <dbReference type="ChEBI" id="CHEBI:30616"/>
        <dbReference type="ChEBI" id="CHEBI:61977"/>
        <dbReference type="ChEBI" id="CHEBI:456216"/>
        <dbReference type="EC" id="2.7.11.1"/>
    </reaction>
</comment>
<dbReference type="CDD" id="cd01098">
    <property type="entry name" value="PAN_AP_plant"/>
    <property type="match status" value="1"/>
</dbReference>
<dbReference type="GO" id="GO:0005524">
    <property type="term" value="F:ATP binding"/>
    <property type="evidence" value="ECO:0007669"/>
    <property type="project" value="UniProtKB-UniRule"/>
</dbReference>
<dbReference type="InterPro" id="IPR000719">
    <property type="entry name" value="Prot_kinase_dom"/>
</dbReference>
<keyword evidence="8" id="KW-0430">Lectin</keyword>